<keyword evidence="2" id="KW-0378">Hydrolase</keyword>
<dbReference type="InterPro" id="IPR013094">
    <property type="entry name" value="AB_hydrolase_3"/>
</dbReference>
<evidence type="ECO:0000313" key="4">
    <source>
        <dbReference type="EMBL" id="SFS95788.1"/>
    </source>
</evidence>
<accession>A0A1I6U335</accession>
<protein>
    <submittedName>
        <fullName evidence="4">Acetyl esterase/lipase</fullName>
    </submittedName>
</protein>
<dbReference type="Proteomes" id="UP000199239">
    <property type="component" value="Unassembled WGS sequence"/>
</dbReference>
<dbReference type="InterPro" id="IPR002168">
    <property type="entry name" value="Lipase_GDXG_HIS_AS"/>
</dbReference>
<feature type="domain" description="Alpha/beta hydrolase fold-3" evidence="3">
    <location>
        <begin position="74"/>
        <end position="274"/>
    </location>
</feature>
<dbReference type="InterPro" id="IPR029058">
    <property type="entry name" value="AB_hydrolase_fold"/>
</dbReference>
<dbReference type="PANTHER" id="PTHR48081">
    <property type="entry name" value="AB HYDROLASE SUPERFAMILY PROTEIN C4A8.06C"/>
    <property type="match status" value="1"/>
</dbReference>
<name>A0A1I6U335_9RHOB</name>
<dbReference type="PROSITE" id="PS01173">
    <property type="entry name" value="LIPASE_GDXG_HIS"/>
    <property type="match status" value="1"/>
</dbReference>
<sequence>MSLIRPALNTYLRLIEKRKMRNAKTPQKLRQNLELSARLLFHAPRGTKIEKATLPGDVDVLTVTPKRVTSETVIFYIHGGGFVFGSPETHAAMLGQLAARIGARVVMPRYRLAPEFQFPAAADDVEAAYQALIASGVAAQNIVVGGDSAGGGLAFGLLSDVLAKKLPAPRGVFGFSPFVDYTRQGASVVENADREAVLPSDRAGELLAMYLGDADCSEPRLDTLNANFRGAPPVWLCVGDTEILRDDARALNQHLKSCDVEVSFYEEHDLPHVWPLFHNILPEARQTLDNLAGWIKALPTPVSES</sequence>
<proteinExistence type="inferred from homology"/>
<reference evidence="5" key="1">
    <citation type="submission" date="2016-10" db="EMBL/GenBank/DDBJ databases">
        <authorList>
            <person name="Varghese N."/>
            <person name="Submissions S."/>
        </authorList>
    </citation>
    <scope>NUCLEOTIDE SEQUENCE [LARGE SCALE GENOMIC DNA]</scope>
    <source>
        <strain evidence="5">DSM 23422</strain>
    </source>
</reference>
<dbReference type="AlphaFoldDB" id="A0A1I6U335"/>
<dbReference type="STRING" id="394264.SAMN04488040_2470"/>
<evidence type="ECO:0000256" key="2">
    <source>
        <dbReference type="ARBA" id="ARBA00022801"/>
    </source>
</evidence>
<dbReference type="SUPFAM" id="SSF53474">
    <property type="entry name" value="alpha/beta-Hydrolases"/>
    <property type="match status" value="1"/>
</dbReference>
<comment type="similarity">
    <text evidence="1">Belongs to the 'GDXG' lipolytic enzyme family.</text>
</comment>
<dbReference type="GO" id="GO:0016787">
    <property type="term" value="F:hydrolase activity"/>
    <property type="evidence" value="ECO:0007669"/>
    <property type="project" value="UniProtKB-KW"/>
</dbReference>
<evidence type="ECO:0000256" key="1">
    <source>
        <dbReference type="ARBA" id="ARBA00010515"/>
    </source>
</evidence>
<dbReference type="RefSeq" id="WP_093916684.1">
    <property type="nucleotide sequence ID" value="NZ_FPAJ01000004.1"/>
</dbReference>
<dbReference type="OrthoDB" id="9806180at2"/>
<gene>
    <name evidence="4" type="ORF">SAMN04488040_2470</name>
</gene>
<dbReference type="EMBL" id="FPAJ01000004">
    <property type="protein sequence ID" value="SFS95788.1"/>
    <property type="molecule type" value="Genomic_DNA"/>
</dbReference>
<keyword evidence="5" id="KW-1185">Reference proteome</keyword>
<dbReference type="InterPro" id="IPR050300">
    <property type="entry name" value="GDXG_lipolytic_enzyme"/>
</dbReference>
<evidence type="ECO:0000313" key="5">
    <source>
        <dbReference type="Proteomes" id="UP000199239"/>
    </source>
</evidence>
<organism evidence="4 5">
    <name type="scientific">Sulfitobacter marinus</name>
    <dbReference type="NCBI Taxonomy" id="394264"/>
    <lineage>
        <taxon>Bacteria</taxon>
        <taxon>Pseudomonadati</taxon>
        <taxon>Pseudomonadota</taxon>
        <taxon>Alphaproteobacteria</taxon>
        <taxon>Rhodobacterales</taxon>
        <taxon>Roseobacteraceae</taxon>
        <taxon>Sulfitobacter</taxon>
    </lineage>
</organism>
<dbReference type="Gene3D" id="3.40.50.1820">
    <property type="entry name" value="alpha/beta hydrolase"/>
    <property type="match status" value="1"/>
</dbReference>
<dbReference type="Pfam" id="PF07859">
    <property type="entry name" value="Abhydrolase_3"/>
    <property type="match status" value="1"/>
</dbReference>
<evidence type="ECO:0000259" key="3">
    <source>
        <dbReference type="Pfam" id="PF07859"/>
    </source>
</evidence>
<dbReference type="PANTHER" id="PTHR48081:SF8">
    <property type="entry name" value="ALPHA_BETA HYDROLASE FOLD-3 DOMAIN-CONTAINING PROTEIN-RELATED"/>
    <property type="match status" value="1"/>
</dbReference>